<keyword evidence="3 7" id="KW-0812">Transmembrane</keyword>
<dbReference type="InterPro" id="IPR003838">
    <property type="entry name" value="ABC3_permease_C"/>
</dbReference>
<feature type="transmembrane region" description="Helical" evidence="7">
    <location>
        <begin position="374"/>
        <end position="396"/>
    </location>
</feature>
<evidence type="ECO:0000256" key="5">
    <source>
        <dbReference type="ARBA" id="ARBA00023136"/>
    </source>
</evidence>
<accession>A0AAJ6B877</accession>
<evidence type="ECO:0000256" key="1">
    <source>
        <dbReference type="ARBA" id="ARBA00004651"/>
    </source>
</evidence>
<gene>
    <name evidence="10" type="ORF">P0Y49_05695</name>
</gene>
<sequence length="407" mass="44603">MSPLKISWKSLWSKPLSSALNIMLIAFGTGILTILLLASTQISEKLDNNSKDIDLVVGAKGSPLQLILSSIYYIDFPTGNIPLKEAMDLAHSPFVKRAVPLALGDNYNGTRIVGTDSNFVSLYKLRTAQGKFWQKDFEATIGATVAKSQNLKIGDTFYGAHGLTGSSDVHKSHQYVVSGILNPQGNVTDNLILTNVASVWKMHDEHEDHDHKAHEGHDHEAQDHAEESRELTSLLIQYRSPMSVAMFPRLVNETTNMQAASPAQESTRLFSLIGVGVDTLQWFAILIMFIAAISVFVNLYNSLKERNYDLAIMRTLGASKTKLFLIIIAEGIMLTLAGTIIGIILGHLVLEFIGSNQESSQAQLSGFVLLYNEIYLFVAGLAIGIFAAIIPAIQAYRSNISKILAKN</sequence>
<evidence type="ECO:0000259" key="8">
    <source>
        <dbReference type="Pfam" id="PF02687"/>
    </source>
</evidence>
<evidence type="ECO:0000256" key="7">
    <source>
        <dbReference type="SAM" id="Phobius"/>
    </source>
</evidence>
<dbReference type="AlphaFoldDB" id="A0AAJ6B877"/>
<keyword evidence="5 7" id="KW-0472">Membrane</keyword>
<keyword evidence="4 7" id="KW-1133">Transmembrane helix</keyword>
<keyword evidence="2" id="KW-1003">Cell membrane</keyword>
<dbReference type="EMBL" id="CP119313">
    <property type="protein sequence ID" value="WEK20629.1"/>
    <property type="molecule type" value="Genomic_DNA"/>
</dbReference>
<dbReference type="PANTHER" id="PTHR43738">
    <property type="entry name" value="ABC TRANSPORTER, MEMBRANE PROTEIN"/>
    <property type="match status" value="1"/>
</dbReference>
<comment type="subcellular location">
    <subcellularLocation>
        <location evidence="1">Cell membrane</location>
        <topology evidence="1">Multi-pass membrane protein</topology>
    </subcellularLocation>
</comment>
<dbReference type="Pfam" id="PF12704">
    <property type="entry name" value="MacB_PCD"/>
    <property type="match status" value="1"/>
</dbReference>
<feature type="transmembrane region" description="Helical" evidence="7">
    <location>
        <begin position="323"/>
        <end position="350"/>
    </location>
</feature>
<dbReference type="Proteomes" id="UP001214530">
    <property type="component" value="Chromosome"/>
</dbReference>
<dbReference type="InterPro" id="IPR051125">
    <property type="entry name" value="ABC-4/HrtB_transporter"/>
</dbReference>
<reference evidence="10" key="1">
    <citation type="submission" date="2023-03" db="EMBL/GenBank/DDBJ databases">
        <title>Andean soil-derived lignocellulolytic bacterial consortium as a source of novel taxa and putative plastic-active enzymes.</title>
        <authorList>
            <person name="Diaz-Garcia L."/>
            <person name="Chuvochina M."/>
            <person name="Feuerriegel G."/>
            <person name="Bunk B."/>
            <person name="Sproer C."/>
            <person name="Streit W.R."/>
            <person name="Rodriguez L.M."/>
            <person name="Overmann J."/>
            <person name="Jimenez D.J."/>
        </authorList>
    </citation>
    <scope>NUCLEOTIDE SEQUENCE</scope>
    <source>
        <strain evidence="10">MAG 3858</strain>
    </source>
</reference>
<evidence type="ECO:0000256" key="2">
    <source>
        <dbReference type="ARBA" id="ARBA00022475"/>
    </source>
</evidence>
<feature type="transmembrane region" description="Helical" evidence="7">
    <location>
        <begin position="282"/>
        <end position="303"/>
    </location>
</feature>
<evidence type="ECO:0000259" key="9">
    <source>
        <dbReference type="Pfam" id="PF12704"/>
    </source>
</evidence>
<dbReference type="InterPro" id="IPR025857">
    <property type="entry name" value="MacB_PCD"/>
</dbReference>
<organism evidence="10 11">
    <name type="scientific">Candidatus Pedobacter colombiensis</name>
    <dbReference type="NCBI Taxonomy" id="3121371"/>
    <lineage>
        <taxon>Bacteria</taxon>
        <taxon>Pseudomonadati</taxon>
        <taxon>Bacteroidota</taxon>
        <taxon>Sphingobacteriia</taxon>
        <taxon>Sphingobacteriales</taxon>
        <taxon>Sphingobacteriaceae</taxon>
        <taxon>Pedobacter</taxon>
    </lineage>
</organism>
<evidence type="ECO:0000256" key="6">
    <source>
        <dbReference type="SAM" id="MobiDB-lite"/>
    </source>
</evidence>
<dbReference type="PANTHER" id="PTHR43738:SF2">
    <property type="entry name" value="ABC TRANSPORTER PERMEASE"/>
    <property type="match status" value="1"/>
</dbReference>
<proteinExistence type="predicted"/>
<evidence type="ECO:0000256" key="3">
    <source>
        <dbReference type="ARBA" id="ARBA00022692"/>
    </source>
</evidence>
<evidence type="ECO:0000313" key="11">
    <source>
        <dbReference type="Proteomes" id="UP001214530"/>
    </source>
</evidence>
<protein>
    <submittedName>
        <fullName evidence="10">ABC transporter permease</fullName>
    </submittedName>
</protein>
<dbReference type="Pfam" id="PF02687">
    <property type="entry name" value="FtsX"/>
    <property type="match status" value="1"/>
</dbReference>
<name>A0AAJ6B877_9SPHI</name>
<feature type="region of interest" description="Disordered" evidence="6">
    <location>
        <begin position="204"/>
        <end position="226"/>
    </location>
</feature>
<feature type="transmembrane region" description="Helical" evidence="7">
    <location>
        <begin position="20"/>
        <end position="38"/>
    </location>
</feature>
<dbReference type="GO" id="GO:0005886">
    <property type="term" value="C:plasma membrane"/>
    <property type="evidence" value="ECO:0007669"/>
    <property type="project" value="UniProtKB-SubCell"/>
</dbReference>
<feature type="domain" description="ABC3 transporter permease C-terminal" evidence="8">
    <location>
        <begin position="283"/>
        <end position="400"/>
    </location>
</feature>
<evidence type="ECO:0000256" key="4">
    <source>
        <dbReference type="ARBA" id="ARBA00022989"/>
    </source>
</evidence>
<feature type="domain" description="MacB-like periplasmic core" evidence="9">
    <location>
        <begin position="18"/>
        <end position="199"/>
    </location>
</feature>
<evidence type="ECO:0000313" key="10">
    <source>
        <dbReference type="EMBL" id="WEK20629.1"/>
    </source>
</evidence>